<dbReference type="Gene3D" id="3.80.10.10">
    <property type="entry name" value="Ribonuclease Inhibitor"/>
    <property type="match status" value="1"/>
</dbReference>
<dbReference type="InterPro" id="IPR036047">
    <property type="entry name" value="F-box-like_dom_sf"/>
</dbReference>
<dbReference type="Pfam" id="PF00651">
    <property type="entry name" value="BTB"/>
    <property type="match status" value="1"/>
</dbReference>
<dbReference type="PANTHER" id="PTHR24413">
    <property type="entry name" value="SPECKLE-TYPE POZ PROTEIN"/>
    <property type="match status" value="1"/>
</dbReference>
<dbReference type="InterPro" id="IPR032675">
    <property type="entry name" value="LRR_dom_sf"/>
</dbReference>
<dbReference type="SUPFAM" id="SSF81383">
    <property type="entry name" value="F-box domain"/>
    <property type="match status" value="1"/>
</dbReference>
<dbReference type="Proteomes" id="UP000320333">
    <property type="component" value="Unassembled WGS sequence"/>
</dbReference>
<dbReference type="CDD" id="cd18186">
    <property type="entry name" value="BTB_POZ_ZBTB_KLHL-like"/>
    <property type="match status" value="1"/>
</dbReference>
<comment type="caution">
    <text evidence="2">The sequence shown here is derived from an EMBL/GenBank/DDBJ whole genome shotgun (WGS) entry which is preliminary data.</text>
</comment>
<sequence>MDSIFDDATLSNFAYIADEKPIHVQKQFAAGKVAEREAPTFFCPDSPVTPTAPAATAPCRLPLLESQETASDARLLGQLCILAESFAVHNLHRYCVRRFDSLLNSENAVELLLLFGHESDAVQRAIVFAICKQFGAVRKTSAFQSLISSFMGPGDRDEQCMKSKWFLAVLRRLKAGTTAIAFSTPSVADVRFLIEGKVVFAQKCILSSLSDFFRSMFSGAWSEGGMDDQDGVSVVRVEDIPHATFCLLELDPDASLAELGILYVCADKYQITNLSAVVLSRISHKMSPHNISHFLFDFAYQYEALYSLTRGYFVRNYNLVRKSTAFMHVVRSYWEYEDAIQSGIWTDIFQQFTTWNYERMTVLREDSGGVDDLLRPSGEAEVLDSTEIHSKKKRKANPLKIVLMPTFDDLPDHCILAAFRYCDSRFIAKCGTLSRRHARIVHDPILWAHVSVSGRVSSAALFIENVVLQHAKHIRSISFESISFTSSTVEGADSFFESTERLLAQIGSNLRELRIDDAVHRTASDTIPLQFRLPVPSSLMVSTTGLHESLFGDIHILLASVAKYCPAISKIVLSGDSDSAYVGDSNILLLTTSCPAVESFVDEECCGLSAHAIKYMAKGWKNLSSLELDTDCMDVAEFKNSVSLFGDRIKRLSVTCFNEALDTEGFGDFLETLRCLKNLEVLAIDHSGSRSGTDGIDPDRMQQILTACPKLQGFEYFTTLEAYFDFEEEDDFRNFAATSSLSDYHGSNGAGGDTDFLIESYKTYRAKSMYSRSRRGSIGSVSMATTRFGKGRFQLASLSIFSKDEDSLLDDVTSLAPALPSPNEKLNR</sequence>
<dbReference type="EMBL" id="QEAP01000316">
    <property type="protein sequence ID" value="TPX69492.1"/>
    <property type="molecule type" value="Genomic_DNA"/>
</dbReference>
<dbReference type="InterPro" id="IPR000210">
    <property type="entry name" value="BTB/POZ_dom"/>
</dbReference>
<protein>
    <recommendedName>
        <fullName evidence="1">BTB domain-containing protein</fullName>
    </recommendedName>
</protein>
<dbReference type="PROSITE" id="PS50097">
    <property type="entry name" value="BTB"/>
    <property type="match status" value="1"/>
</dbReference>
<accession>A0A507F070</accession>
<evidence type="ECO:0000313" key="2">
    <source>
        <dbReference type="EMBL" id="TPX69492.1"/>
    </source>
</evidence>
<evidence type="ECO:0000313" key="3">
    <source>
        <dbReference type="Proteomes" id="UP000320333"/>
    </source>
</evidence>
<gene>
    <name evidence="2" type="ORF">CcCBS67573_g06863</name>
</gene>
<feature type="domain" description="BTB" evidence="1">
    <location>
        <begin position="188"/>
        <end position="263"/>
    </location>
</feature>
<name>A0A507F070_9FUNG</name>
<organism evidence="2 3">
    <name type="scientific">Chytriomyces confervae</name>
    <dbReference type="NCBI Taxonomy" id="246404"/>
    <lineage>
        <taxon>Eukaryota</taxon>
        <taxon>Fungi</taxon>
        <taxon>Fungi incertae sedis</taxon>
        <taxon>Chytridiomycota</taxon>
        <taxon>Chytridiomycota incertae sedis</taxon>
        <taxon>Chytridiomycetes</taxon>
        <taxon>Chytridiales</taxon>
        <taxon>Chytriomycetaceae</taxon>
        <taxon>Chytriomyces</taxon>
    </lineage>
</organism>
<reference evidence="2 3" key="1">
    <citation type="journal article" date="2019" name="Sci. Rep.">
        <title>Comparative genomics of chytrid fungi reveal insights into the obligate biotrophic and pathogenic lifestyle of Synchytrium endobioticum.</title>
        <authorList>
            <person name="van de Vossenberg B.T.L.H."/>
            <person name="Warris S."/>
            <person name="Nguyen H.D.T."/>
            <person name="van Gent-Pelzer M.P.E."/>
            <person name="Joly D.L."/>
            <person name="van de Geest H.C."/>
            <person name="Bonants P.J.M."/>
            <person name="Smith D.S."/>
            <person name="Levesque C.A."/>
            <person name="van der Lee T.A.J."/>
        </authorList>
    </citation>
    <scope>NUCLEOTIDE SEQUENCE [LARGE SCALE GENOMIC DNA]</scope>
    <source>
        <strain evidence="2 3">CBS 675.73</strain>
    </source>
</reference>
<dbReference type="AlphaFoldDB" id="A0A507F070"/>
<dbReference type="Gene3D" id="3.30.710.10">
    <property type="entry name" value="Potassium Channel Kv1.1, Chain A"/>
    <property type="match status" value="1"/>
</dbReference>
<dbReference type="OrthoDB" id="2149484at2759"/>
<proteinExistence type="predicted"/>
<dbReference type="InterPro" id="IPR011333">
    <property type="entry name" value="SKP1/BTB/POZ_sf"/>
</dbReference>
<keyword evidence="3" id="KW-1185">Reference proteome</keyword>
<evidence type="ECO:0000259" key="1">
    <source>
        <dbReference type="PROSITE" id="PS50097"/>
    </source>
</evidence>
<feature type="non-terminal residue" evidence="2">
    <location>
        <position position="828"/>
    </location>
</feature>
<dbReference type="SUPFAM" id="SSF54695">
    <property type="entry name" value="POZ domain"/>
    <property type="match status" value="1"/>
</dbReference>
<dbReference type="SMART" id="SM00225">
    <property type="entry name" value="BTB"/>
    <property type="match status" value="1"/>
</dbReference>